<dbReference type="PROSITE" id="PS50808">
    <property type="entry name" value="ZF_BED"/>
    <property type="match status" value="1"/>
</dbReference>
<evidence type="ECO:0000256" key="7">
    <source>
        <dbReference type="ARBA" id="ARBA00023163"/>
    </source>
</evidence>
<evidence type="ECO:0000256" key="5">
    <source>
        <dbReference type="ARBA" id="ARBA00023015"/>
    </source>
</evidence>
<gene>
    <name evidence="12" type="primary">Znf618</name>
    <name evidence="12" type="ORF">g.5205</name>
</gene>
<keyword evidence="4" id="KW-0862">Zinc</keyword>
<evidence type="ECO:0000256" key="1">
    <source>
        <dbReference type="ARBA" id="ARBA00004123"/>
    </source>
</evidence>
<dbReference type="PANTHER" id="PTHR46481:SF10">
    <property type="entry name" value="ZINC FINGER BED DOMAIN-CONTAINING PROTEIN 39"/>
    <property type="match status" value="1"/>
</dbReference>
<comment type="subcellular location">
    <subcellularLocation>
        <location evidence="1">Nucleus</location>
    </subcellularLocation>
</comment>
<dbReference type="InterPro" id="IPR052035">
    <property type="entry name" value="ZnF_BED_domain_contain"/>
</dbReference>
<reference evidence="12" key="1">
    <citation type="submission" date="2018-10" db="EMBL/GenBank/DDBJ databases">
        <title>Transcriptome assembly of Aceria tosichella (Wheat curl mite) Type 2.</title>
        <authorList>
            <person name="Scully E.D."/>
            <person name="Geib S.M."/>
            <person name="Palmer N.A."/>
            <person name="Gupta A.K."/>
            <person name="Sarath G."/>
            <person name="Tatineni S."/>
        </authorList>
    </citation>
    <scope>NUCLEOTIDE SEQUENCE</scope>
    <source>
        <strain evidence="12">LincolnNE</strain>
    </source>
</reference>
<feature type="compositionally biased region" description="Basic and acidic residues" evidence="10">
    <location>
        <begin position="130"/>
        <end position="149"/>
    </location>
</feature>
<keyword evidence="6" id="KW-0238">DNA-binding</keyword>
<dbReference type="PANTHER" id="PTHR46481">
    <property type="entry name" value="ZINC FINGER BED DOMAIN-CONTAINING PROTEIN 4"/>
    <property type="match status" value="1"/>
</dbReference>
<dbReference type="GO" id="GO:0046983">
    <property type="term" value="F:protein dimerization activity"/>
    <property type="evidence" value="ECO:0007669"/>
    <property type="project" value="InterPro"/>
</dbReference>
<keyword evidence="8" id="KW-0539">Nucleus</keyword>
<feature type="region of interest" description="Disordered" evidence="10">
    <location>
        <begin position="1"/>
        <end position="21"/>
    </location>
</feature>
<evidence type="ECO:0000256" key="8">
    <source>
        <dbReference type="ARBA" id="ARBA00023242"/>
    </source>
</evidence>
<dbReference type="EMBL" id="GGYP01002625">
    <property type="protein sequence ID" value="MDE47396.1"/>
    <property type="molecule type" value="Transcribed_RNA"/>
</dbReference>
<dbReference type="GO" id="GO:0003677">
    <property type="term" value="F:DNA binding"/>
    <property type="evidence" value="ECO:0007669"/>
    <property type="project" value="UniProtKB-KW"/>
</dbReference>
<keyword evidence="3 9" id="KW-0863">Zinc-finger</keyword>
<dbReference type="GO" id="GO:0008270">
    <property type="term" value="F:zinc ion binding"/>
    <property type="evidence" value="ECO:0007669"/>
    <property type="project" value="UniProtKB-KW"/>
</dbReference>
<evidence type="ECO:0000256" key="10">
    <source>
        <dbReference type="SAM" id="MobiDB-lite"/>
    </source>
</evidence>
<evidence type="ECO:0000256" key="9">
    <source>
        <dbReference type="PROSITE-ProRule" id="PRU00027"/>
    </source>
</evidence>
<evidence type="ECO:0000256" key="3">
    <source>
        <dbReference type="ARBA" id="ARBA00022771"/>
    </source>
</evidence>
<dbReference type="GO" id="GO:0005634">
    <property type="term" value="C:nucleus"/>
    <property type="evidence" value="ECO:0007669"/>
    <property type="project" value="UniProtKB-SubCell"/>
</dbReference>
<sequence length="629" mass="71993">MSTSPAGSPHVPPSKQPRSFPSTEQIREMLKNNQCYARFRESGASDVWKLFEEVCYKSNNEFTGIIRCTKCNHMARYHGHITGTSHMRRHRCFGELFPDAVKHLQSAKKDGSNTTPRTPKIPKNQMINKTPEKRSICLENGGDSKKVDEDGMEVENETGENEKGVKIELRTYNNQTIITPKVRNPMANTILAFCYSELVNLECVCSNSFKAVLKGAAVKVSTPLLLNLPYLRARANELYVNEKASIVAALNESIERNIGGAIVSDFKDDLCIMSFSYIDSDWRLQDRTLRGATRIDDILTFISQTLGDYGLLKDTLINKFIYISNAGALSGVKVHLSSVSHLLDNLVDQAVFQDGKHDQLVENCKYICSELKILPEVAISPWIYRYDVINAVLENLDKFSPGNFSMDTMLPSMTMIKNLLAPFREASVLMRTDVQEVPTINQVALQYFKLHKELQLKEDDSEELTDQKKKLQVSLESNFELHMMHKVAVFLWPNFRHLKMFTESEREEIYAEVRQMLEEKCSEAAAPLEENLDDSIKAQTQYSEWEAVTEFDQDEVTRYLLDKFNHCNEKTLLTWWKEASKRYPKLSQVARSILSIPATVTSIERRQRLHSRPPVDEELMFLHCNMATR</sequence>
<feature type="domain" description="BED-type" evidence="11">
    <location>
        <begin position="42"/>
        <end position="110"/>
    </location>
</feature>
<dbReference type="InterPro" id="IPR012337">
    <property type="entry name" value="RNaseH-like_sf"/>
</dbReference>
<protein>
    <submittedName>
        <fullName evidence="12">Zinc finger protein 618</fullName>
    </submittedName>
</protein>
<organism evidence="12">
    <name type="scientific">Aceria tosichella</name>
    <name type="common">wheat curl mite</name>
    <dbReference type="NCBI Taxonomy" id="561515"/>
    <lineage>
        <taxon>Eukaryota</taxon>
        <taxon>Metazoa</taxon>
        <taxon>Ecdysozoa</taxon>
        <taxon>Arthropoda</taxon>
        <taxon>Chelicerata</taxon>
        <taxon>Arachnida</taxon>
        <taxon>Acari</taxon>
        <taxon>Acariformes</taxon>
        <taxon>Trombidiformes</taxon>
        <taxon>Prostigmata</taxon>
        <taxon>Eupodina</taxon>
        <taxon>Eriophyoidea</taxon>
        <taxon>Eriophyidae</taxon>
        <taxon>Eriophyinae</taxon>
        <taxon>Aceriini</taxon>
        <taxon>Aceria</taxon>
    </lineage>
</organism>
<feature type="region of interest" description="Disordered" evidence="10">
    <location>
        <begin position="105"/>
        <end position="161"/>
    </location>
</feature>
<evidence type="ECO:0000313" key="12">
    <source>
        <dbReference type="EMBL" id="MDE47396.1"/>
    </source>
</evidence>
<evidence type="ECO:0000256" key="6">
    <source>
        <dbReference type="ARBA" id="ARBA00023125"/>
    </source>
</evidence>
<evidence type="ECO:0000259" key="11">
    <source>
        <dbReference type="PROSITE" id="PS50808"/>
    </source>
</evidence>
<keyword evidence="2" id="KW-0479">Metal-binding</keyword>
<dbReference type="Pfam" id="PF05699">
    <property type="entry name" value="Dimer_Tnp_hAT"/>
    <property type="match status" value="1"/>
</dbReference>
<proteinExistence type="predicted"/>
<evidence type="ECO:0000256" key="2">
    <source>
        <dbReference type="ARBA" id="ARBA00022723"/>
    </source>
</evidence>
<dbReference type="AlphaFoldDB" id="A0A6G1SA49"/>
<dbReference type="SUPFAM" id="SSF53098">
    <property type="entry name" value="Ribonuclease H-like"/>
    <property type="match status" value="1"/>
</dbReference>
<keyword evidence="5" id="KW-0805">Transcription regulation</keyword>
<accession>A0A6G1SA49</accession>
<dbReference type="InterPro" id="IPR008906">
    <property type="entry name" value="HATC_C_dom"/>
</dbReference>
<keyword evidence="7" id="KW-0804">Transcription</keyword>
<evidence type="ECO:0000256" key="4">
    <source>
        <dbReference type="ARBA" id="ARBA00022833"/>
    </source>
</evidence>
<name>A0A6G1SA49_9ACAR</name>
<dbReference type="InterPro" id="IPR003656">
    <property type="entry name" value="Znf_BED"/>
</dbReference>
<feature type="compositionally biased region" description="Acidic residues" evidence="10">
    <location>
        <begin position="150"/>
        <end position="159"/>
    </location>
</feature>